<keyword evidence="3" id="KW-1003">Cell membrane</keyword>
<protein>
    <submittedName>
        <fullName evidence="11">Mechanosensitive ion channel protein MscS</fullName>
    </submittedName>
</protein>
<keyword evidence="5 8" id="KW-1133">Transmembrane helix</keyword>
<dbReference type="Gene3D" id="1.10.287.1260">
    <property type="match status" value="1"/>
</dbReference>
<evidence type="ECO:0000256" key="3">
    <source>
        <dbReference type="ARBA" id="ARBA00022475"/>
    </source>
</evidence>
<dbReference type="Pfam" id="PF21082">
    <property type="entry name" value="MS_channel_3rd"/>
    <property type="match status" value="1"/>
</dbReference>
<feature type="region of interest" description="Disordered" evidence="7">
    <location>
        <begin position="296"/>
        <end position="327"/>
    </location>
</feature>
<dbReference type="InterPro" id="IPR006685">
    <property type="entry name" value="MscS_channel_2nd"/>
</dbReference>
<dbReference type="InterPro" id="IPR010920">
    <property type="entry name" value="LSM_dom_sf"/>
</dbReference>
<feature type="transmembrane region" description="Helical" evidence="8">
    <location>
        <begin position="80"/>
        <end position="102"/>
    </location>
</feature>
<sequence>MQAFFDSVADFLGPFLPFVEAALVLIGAWLLTKLLSWVIRRSADQIVQGVKKKRGVDDTQMLALKSPLASVRTVQRTRTIGQVLTVILKATIWIVATLWAIGIINANFLASLTVLSAAVGAGLGFGAQKIVGDVLNGLLMVVEDQIGVGDDVDMEHASGVVESVGVRVTQIRDVYGQLWFVRNGEIQRVGNNSQGWNRAIIDLAIPFDADRAKVQQTILEAAKELTEDPDWMLKLLEEPTIWGLQTLSAEAVIVRLVVKTTPGDRWGVERELRARIQDALKREEIDLPAMNTIVFDGPNGIQPRRATGIDDKQDQQRRTDAGEAPTA</sequence>
<evidence type="ECO:0000256" key="7">
    <source>
        <dbReference type="SAM" id="MobiDB-lite"/>
    </source>
</evidence>
<evidence type="ECO:0000256" key="6">
    <source>
        <dbReference type="ARBA" id="ARBA00023136"/>
    </source>
</evidence>
<evidence type="ECO:0000256" key="8">
    <source>
        <dbReference type="SAM" id="Phobius"/>
    </source>
</evidence>
<dbReference type="InterPro" id="IPR045276">
    <property type="entry name" value="YbiO_bact"/>
</dbReference>
<name>A0ABT7C9G3_9MICO</name>
<dbReference type="PANTHER" id="PTHR30460:SF0">
    <property type="entry name" value="MODERATE CONDUCTANCE MECHANOSENSITIVE CHANNEL YBIO"/>
    <property type="match status" value="1"/>
</dbReference>
<dbReference type="SUPFAM" id="SSF82689">
    <property type="entry name" value="Mechanosensitive channel protein MscS (YggB), C-terminal domain"/>
    <property type="match status" value="1"/>
</dbReference>
<reference evidence="11" key="1">
    <citation type="submission" date="2018-03" db="EMBL/GenBank/DDBJ databases">
        <authorList>
            <person name="Nunes O.C."/>
            <person name="Lopes A.R."/>
            <person name="Froufe H."/>
            <person name="Munoz-Merida A."/>
            <person name="Barroso C."/>
            <person name="Egas C."/>
        </authorList>
    </citation>
    <scope>NUCLEOTIDE SEQUENCE</scope>
    <source>
        <strain evidence="11">ON4</strain>
    </source>
</reference>
<dbReference type="Proteomes" id="UP001170379">
    <property type="component" value="Unassembled WGS sequence"/>
</dbReference>
<evidence type="ECO:0000259" key="10">
    <source>
        <dbReference type="Pfam" id="PF21082"/>
    </source>
</evidence>
<evidence type="ECO:0000313" key="12">
    <source>
        <dbReference type="Proteomes" id="UP001170379"/>
    </source>
</evidence>
<comment type="caution">
    <text evidence="11">The sequence shown here is derived from an EMBL/GenBank/DDBJ whole genome shotgun (WGS) entry which is preliminary data.</text>
</comment>
<reference evidence="11" key="2">
    <citation type="journal article" date="2022" name="Sci. Rep.">
        <title>In silico prediction of the enzymes involved in the degradation of the herbicide molinate by Gulosibacter molinativorax ON4T.</title>
        <authorList>
            <person name="Lopes A.R."/>
            <person name="Bunin E."/>
            <person name="Viana A.T."/>
            <person name="Froufe H."/>
            <person name="Munoz-Merida A."/>
            <person name="Pinho D."/>
            <person name="Figueiredo J."/>
            <person name="Barroso C."/>
            <person name="Vaz-Moreira I."/>
            <person name="Bellanger X."/>
            <person name="Egas C."/>
            <person name="Nunes O.C."/>
        </authorList>
    </citation>
    <scope>NUCLEOTIDE SEQUENCE</scope>
    <source>
        <strain evidence="11">ON4</strain>
    </source>
</reference>
<evidence type="ECO:0000256" key="4">
    <source>
        <dbReference type="ARBA" id="ARBA00022692"/>
    </source>
</evidence>
<dbReference type="Gene3D" id="3.30.70.100">
    <property type="match status" value="1"/>
</dbReference>
<dbReference type="Gene3D" id="2.30.30.60">
    <property type="match status" value="1"/>
</dbReference>
<dbReference type="Pfam" id="PF00924">
    <property type="entry name" value="MS_channel_2nd"/>
    <property type="match status" value="1"/>
</dbReference>
<keyword evidence="4 8" id="KW-0812">Transmembrane</keyword>
<evidence type="ECO:0000313" key="11">
    <source>
        <dbReference type="EMBL" id="MDJ1371794.1"/>
    </source>
</evidence>
<dbReference type="RefSeq" id="WP_051266943.1">
    <property type="nucleotide sequence ID" value="NZ_CP028426.1"/>
</dbReference>
<organism evidence="11 12">
    <name type="scientific">Gulosibacter molinativorax</name>
    <dbReference type="NCBI Taxonomy" id="256821"/>
    <lineage>
        <taxon>Bacteria</taxon>
        <taxon>Bacillati</taxon>
        <taxon>Actinomycetota</taxon>
        <taxon>Actinomycetes</taxon>
        <taxon>Micrococcales</taxon>
        <taxon>Microbacteriaceae</taxon>
        <taxon>Gulosibacter</taxon>
    </lineage>
</organism>
<feature type="domain" description="Mechanosensitive ion channel MscS C-terminal" evidence="10">
    <location>
        <begin position="203"/>
        <end position="286"/>
    </location>
</feature>
<accession>A0ABT7C9G3</accession>
<dbReference type="InterPro" id="IPR023408">
    <property type="entry name" value="MscS_beta-dom_sf"/>
</dbReference>
<proteinExistence type="inferred from homology"/>
<evidence type="ECO:0000256" key="2">
    <source>
        <dbReference type="ARBA" id="ARBA00008017"/>
    </source>
</evidence>
<feature type="domain" description="Mechanosensitive ion channel MscS" evidence="9">
    <location>
        <begin position="130"/>
        <end position="187"/>
    </location>
</feature>
<feature type="compositionally biased region" description="Basic and acidic residues" evidence="7">
    <location>
        <begin position="307"/>
        <end position="321"/>
    </location>
</feature>
<evidence type="ECO:0000256" key="1">
    <source>
        <dbReference type="ARBA" id="ARBA00004651"/>
    </source>
</evidence>
<comment type="similarity">
    <text evidence="2">Belongs to the MscS (TC 1.A.23) family.</text>
</comment>
<dbReference type="InterPro" id="IPR011066">
    <property type="entry name" value="MscS_channel_C_sf"/>
</dbReference>
<gene>
    <name evidence="11" type="ORF">C7K25_10520</name>
</gene>
<dbReference type="EMBL" id="PXVD01000016">
    <property type="protein sequence ID" value="MDJ1371794.1"/>
    <property type="molecule type" value="Genomic_DNA"/>
</dbReference>
<comment type="subcellular location">
    <subcellularLocation>
        <location evidence="1">Cell membrane</location>
        <topology evidence="1">Multi-pass membrane protein</topology>
    </subcellularLocation>
</comment>
<dbReference type="PANTHER" id="PTHR30460">
    <property type="entry name" value="MODERATE CONDUCTANCE MECHANOSENSITIVE CHANNEL YBIO"/>
    <property type="match status" value="1"/>
</dbReference>
<keyword evidence="6 8" id="KW-0472">Membrane</keyword>
<keyword evidence="12" id="KW-1185">Reference proteome</keyword>
<evidence type="ECO:0000256" key="5">
    <source>
        <dbReference type="ARBA" id="ARBA00022989"/>
    </source>
</evidence>
<feature type="transmembrane region" description="Helical" evidence="8">
    <location>
        <begin position="12"/>
        <end position="31"/>
    </location>
</feature>
<evidence type="ECO:0000259" key="9">
    <source>
        <dbReference type="Pfam" id="PF00924"/>
    </source>
</evidence>
<dbReference type="InterPro" id="IPR049278">
    <property type="entry name" value="MS_channel_C"/>
</dbReference>
<dbReference type="SUPFAM" id="SSF50182">
    <property type="entry name" value="Sm-like ribonucleoproteins"/>
    <property type="match status" value="1"/>
</dbReference>